<dbReference type="GO" id="GO:0030150">
    <property type="term" value="P:protein import into mitochondrial matrix"/>
    <property type="evidence" value="ECO:0007669"/>
    <property type="project" value="TreeGrafter"/>
</dbReference>
<feature type="transmembrane region" description="Helical" evidence="11">
    <location>
        <begin position="6"/>
        <end position="25"/>
    </location>
</feature>
<keyword evidence="7 11" id="KW-1133">Transmembrane helix</keyword>
<evidence type="ECO:0000256" key="3">
    <source>
        <dbReference type="ARBA" id="ARBA00022448"/>
    </source>
</evidence>
<keyword evidence="5 10" id="KW-1000">Mitochondrion outer membrane</keyword>
<accession>A0A6P8HEL8</accession>
<evidence type="ECO:0000313" key="13">
    <source>
        <dbReference type="RefSeq" id="XP_031551020.1"/>
    </source>
</evidence>
<organism evidence="12 13">
    <name type="scientific">Actinia tenebrosa</name>
    <name type="common">Australian red waratah sea anemone</name>
    <dbReference type="NCBI Taxonomy" id="6105"/>
    <lineage>
        <taxon>Eukaryota</taxon>
        <taxon>Metazoa</taxon>
        <taxon>Cnidaria</taxon>
        <taxon>Anthozoa</taxon>
        <taxon>Hexacorallia</taxon>
        <taxon>Actiniaria</taxon>
        <taxon>Actiniidae</taxon>
        <taxon>Actinia</taxon>
    </lineage>
</organism>
<dbReference type="InterPro" id="IPR023392">
    <property type="entry name" value="Tom20_dom_sf"/>
</dbReference>
<dbReference type="Proteomes" id="UP000515163">
    <property type="component" value="Unplaced"/>
</dbReference>
<keyword evidence="9 10" id="KW-0472">Membrane</keyword>
<dbReference type="AlphaFoldDB" id="A0A6P8HEL8"/>
<dbReference type="GO" id="GO:0008320">
    <property type="term" value="F:protein transmembrane transporter activity"/>
    <property type="evidence" value="ECO:0007669"/>
    <property type="project" value="TreeGrafter"/>
</dbReference>
<name>A0A6P8HEL8_ACTTE</name>
<evidence type="ECO:0000256" key="7">
    <source>
        <dbReference type="ARBA" id="ARBA00022989"/>
    </source>
</evidence>
<keyword evidence="4 11" id="KW-0812">Transmembrane</keyword>
<dbReference type="RefSeq" id="XP_031551020.1">
    <property type="nucleotide sequence ID" value="XM_031695160.1"/>
</dbReference>
<dbReference type="GO" id="GO:0016031">
    <property type="term" value="P:tRNA import into mitochondrion"/>
    <property type="evidence" value="ECO:0007669"/>
    <property type="project" value="TreeGrafter"/>
</dbReference>
<gene>
    <name evidence="13" type="primary">LOC116288378</name>
</gene>
<evidence type="ECO:0000256" key="6">
    <source>
        <dbReference type="ARBA" id="ARBA00022927"/>
    </source>
</evidence>
<comment type="subcellular location">
    <subcellularLocation>
        <location evidence="1">Mitochondrion outer membrane</location>
        <topology evidence="1">Single-pass membrane protein</topology>
    </subcellularLocation>
</comment>
<dbReference type="PANTHER" id="PTHR12430">
    <property type="entry name" value="MITOCHONDRIAL IMPORT RECEPTOR SUBUNIT TOM20"/>
    <property type="match status" value="1"/>
</dbReference>
<dbReference type="FunCoup" id="A0A6P8HEL8">
    <property type="interactions" value="1281"/>
</dbReference>
<dbReference type="SUPFAM" id="SSF47157">
    <property type="entry name" value="Mitochondrial import receptor subunit Tom20"/>
    <property type="match status" value="1"/>
</dbReference>
<keyword evidence="13" id="KW-0675">Receptor</keyword>
<evidence type="ECO:0000256" key="1">
    <source>
        <dbReference type="ARBA" id="ARBA00004572"/>
    </source>
</evidence>
<dbReference type="InterPro" id="IPR002056">
    <property type="entry name" value="MAS20"/>
</dbReference>
<dbReference type="KEGG" id="aten:116288378"/>
<dbReference type="Pfam" id="PF02064">
    <property type="entry name" value="MAS20"/>
    <property type="match status" value="1"/>
</dbReference>
<dbReference type="GO" id="GO:0006605">
    <property type="term" value="P:protein targeting"/>
    <property type="evidence" value="ECO:0007669"/>
    <property type="project" value="InterPro"/>
</dbReference>
<dbReference type="GeneID" id="116288378"/>
<comment type="similarity">
    <text evidence="2 10">Belongs to the Tom20 family.</text>
</comment>
<evidence type="ECO:0000313" key="12">
    <source>
        <dbReference type="Proteomes" id="UP000515163"/>
    </source>
</evidence>
<dbReference type="PRINTS" id="PR00351">
    <property type="entry name" value="OM20RECEPTOR"/>
</dbReference>
<dbReference type="InterPro" id="IPR022422">
    <property type="entry name" value="MAS20_rcpt_metazoan"/>
</dbReference>
<dbReference type="PIRSF" id="PIRSF037707">
    <property type="entry name" value="MAS20_rcpt"/>
    <property type="match status" value="1"/>
</dbReference>
<dbReference type="Gene3D" id="1.20.960.10">
    <property type="entry name" value="Mitochondrial outer membrane translocase complex, subunit Tom20 domain"/>
    <property type="match status" value="1"/>
</dbReference>
<protein>
    <submittedName>
        <fullName evidence="13">Mitochondrial import receptor subunit TOM20 homolog</fullName>
    </submittedName>
</protein>
<dbReference type="InParanoid" id="A0A6P8HEL8"/>
<keyword evidence="8 10" id="KW-0496">Mitochondrion</keyword>
<evidence type="ECO:0000256" key="8">
    <source>
        <dbReference type="ARBA" id="ARBA00023128"/>
    </source>
</evidence>
<evidence type="ECO:0000256" key="5">
    <source>
        <dbReference type="ARBA" id="ARBA00022787"/>
    </source>
</evidence>
<evidence type="ECO:0000256" key="9">
    <source>
        <dbReference type="ARBA" id="ARBA00023136"/>
    </source>
</evidence>
<keyword evidence="12" id="KW-1185">Reference proteome</keyword>
<evidence type="ECO:0000256" key="2">
    <source>
        <dbReference type="ARBA" id="ARBA00005792"/>
    </source>
</evidence>
<evidence type="ECO:0000256" key="10">
    <source>
        <dbReference type="PIRNR" id="PIRNR037707"/>
    </source>
</evidence>
<dbReference type="GO" id="GO:0006886">
    <property type="term" value="P:intracellular protein transport"/>
    <property type="evidence" value="ECO:0007669"/>
    <property type="project" value="InterPro"/>
</dbReference>
<dbReference type="PANTHER" id="PTHR12430:SF0">
    <property type="entry name" value="TRANSLOCASE OF OUTER MITOCHONDRIAL MEMBRANE 20"/>
    <property type="match status" value="1"/>
</dbReference>
<reference evidence="13" key="1">
    <citation type="submission" date="2025-08" db="UniProtKB">
        <authorList>
            <consortium name="RefSeq"/>
        </authorList>
    </citation>
    <scope>IDENTIFICATION</scope>
    <source>
        <tissue evidence="13">Tentacle</tissue>
    </source>
</reference>
<keyword evidence="3" id="KW-0813">Transport</keyword>
<dbReference type="GO" id="GO:0030943">
    <property type="term" value="F:mitochondrion targeting sequence binding"/>
    <property type="evidence" value="ECO:0007669"/>
    <property type="project" value="TreeGrafter"/>
</dbReference>
<dbReference type="PRINTS" id="PR01989">
    <property type="entry name" value="EUOM20RECPTR"/>
</dbReference>
<keyword evidence="6" id="KW-0653">Protein transport</keyword>
<proteinExistence type="inferred from homology"/>
<evidence type="ECO:0000256" key="11">
    <source>
        <dbReference type="SAM" id="Phobius"/>
    </source>
</evidence>
<dbReference type="OrthoDB" id="2154253at2759"/>
<evidence type="ECO:0000256" key="4">
    <source>
        <dbReference type="ARBA" id="ARBA00022692"/>
    </source>
</evidence>
<dbReference type="GO" id="GO:0005742">
    <property type="term" value="C:mitochondrial outer membrane translocase complex"/>
    <property type="evidence" value="ECO:0007669"/>
    <property type="project" value="UniProtKB-UniRule"/>
</dbReference>
<sequence length="150" mass="16935">MSARSIATVIAGVCGTVFVGYCIYFDHKRRSDPLYKQKILERRRKAKQQKQSENLSDIKSRVPDLSDAAAVQKFFLEEVQLGETYLTQGDYDNTVKHLTNAIAVCGQPQQLLQLFKSTLPPAVFQMLLDNLDQLKIVTEQKIAQEGESLD</sequence>